<dbReference type="AlphaFoldDB" id="A0A7J7JTR4"/>
<evidence type="ECO:0000256" key="1">
    <source>
        <dbReference type="ARBA" id="ARBA00022729"/>
    </source>
</evidence>
<organism evidence="4 5">
    <name type="scientific">Bugula neritina</name>
    <name type="common">Brown bryozoan</name>
    <name type="synonym">Sertularia neritina</name>
    <dbReference type="NCBI Taxonomy" id="10212"/>
    <lineage>
        <taxon>Eukaryota</taxon>
        <taxon>Metazoa</taxon>
        <taxon>Spiralia</taxon>
        <taxon>Lophotrochozoa</taxon>
        <taxon>Bryozoa</taxon>
        <taxon>Gymnolaemata</taxon>
        <taxon>Cheilostomatida</taxon>
        <taxon>Flustrina</taxon>
        <taxon>Buguloidea</taxon>
        <taxon>Bugulidae</taxon>
        <taxon>Bugula</taxon>
    </lineage>
</organism>
<feature type="signal peptide" evidence="2">
    <location>
        <begin position="1"/>
        <end position="27"/>
    </location>
</feature>
<dbReference type="PANTHER" id="PTHR46769">
    <property type="entry name" value="POLYCYSTIC KIDNEY AND HEPATIC DISEASE 1 (AUTOSOMAL RECESSIVE)-LIKE 1"/>
    <property type="match status" value="1"/>
</dbReference>
<dbReference type="EMBL" id="VXIV02001831">
    <property type="protein sequence ID" value="KAF6029303.1"/>
    <property type="molecule type" value="Genomic_DNA"/>
</dbReference>
<sequence>MAGQKACKFGKIILAVLLFSFAGQCNCEIEPEPIVTSITPADGGTYGGMTLTINGQGFAKNQFNYGAGQQHLGNYVLMVSSTTSYECEIHKDGCNERQIQCFTVPMVEDDYYVQVYVDGVKIPEADHCSSNKANCRFRPKSSYTPHLSTVTPITSPPNTTITMQGKLITSRLGSHEEASTNGNLKLMLRVFANGQKCEVMENFDLSIPYGIELEDEGSSQYGYMKCHMTGRYVSNSNASFIVEAPYGRSYPDPTVLRIFADGSIGMVQTYARVDSVSPAMGSLEGGTVLTITGEDFDQTDKPLDVQIAGSACKVLTVTDTEVVCVTSEAVEEQDNYKGGRGFDHLLWEEQIADLDSITSLNDTDGSVSHLDITSFSYNFSATTKSYGLFKPNVTGEYSFEFEGTNCLARFLLSNDSTSGNLVELFSASFSTSGSHHHSTRYSLKSGMEYYMEIHHTSKSDASNSLTLGFRMYTTGIFGRAYHIVGLYSSLGCTF</sequence>
<accession>A0A7J7JTR4</accession>
<evidence type="ECO:0000256" key="2">
    <source>
        <dbReference type="SAM" id="SignalP"/>
    </source>
</evidence>
<dbReference type="InterPro" id="IPR052387">
    <property type="entry name" value="Fibrocystin"/>
</dbReference>
<reference evidence="4" key="1">
    <citation type="submission" date="2020-06" db="EMBL/GenBank/DDBJ databases">
        <title>Draft genome of Bugula neritina, a colonial animal packing powerful symbionts and potential medicines.</title>
        <authorList>
            <person name="Rayko M."/>
        </authorList>
    </citation>
    <scope>NUCLEOTIDE SEQUENCE [LARGE SCALE GENOMIC DNA]</scope>
    <source>
        <strain evidence="4">Kwan_BN1</strain>
    </source>
</reference>
<dbReference type="PANTHER" id="PTHR46769:SF2">
    <property type="entry name" value="FIBROCYSTIN-L ISOFORM 2 PRECURSOR-RELATED"/>
    <property type="match status" value="1"/>
</dbReference>
<feature type="domain" description="IPT/TIG" evidence="3">
    <location>
        <begin position="33"/>
        <end position="120"/>
    </location>
</feature>
<feature type="chain" id="PRO_5029915255" evidence="2">
    <location>
        <begin position="28"/>
        <end position="494"/>
    </location>
</feature>
<dbReference type="Gene3D" id="2.60.40.10">
    <property type="entry name" value="Immunoglobulins"/>
    <property type="match status" value="2"/>
</dbReference>
<dbReference type="InterPro" id="IPR002909">
    <property type="entry name" value="IPT_dom"/>
</dbReference>
<keyword evidence="1 2" id="KW-0732">Signal</keyword>
<name>A0A7J7JTR4_BUGNE</name>
<dbReference type="InterPro" id="IPR014756">
    <property type="entry name" value="Ig_E-set"/>
</dbReference>
<keyword evidence="5" id="KW-1185">Reference proteome</keyword>
<evidence type="ECO:0000259" key="3">
    <source>
        <dbReference type="Pfam" id="PF01833"/>
    </source>
</evidence>
<dbReference type="SUPFAM" id="SSF81296">
    <property type="entry name" value="E set domains"/>
    <property type="match status" value="2"/>
</dbReference>
<evidence type="ECO:0000313" key="4">
    <source>
        <dbReference type="EMBL" id="KAF6029303.1"/>
    </source>
</evidence>
<protein>
    <submittedName>
        <fullName evidence="4">PKHD1L1</fullName>
    </submittedName>
</protein>
<dbReference type="CDD" id="cd00603">
    <property type="entry name" value="IPT_PCSR"/>
    <property type="match status" value="1"/>
</dbReference>
<dbReference type="Proteomes" id="UP000593567">
    <property type="component" value="Unassembled WGS sequence"/>
</dbReference>
<dbReference type="Pfam" id="PF01833">
    <property type="entry name" value="TIG"/>
    <property type="match status" value="2"/>
</dbReference>
<feature type="domain" description="IPT/TIG" evidence="3">
    <location>
        <begin position="272"/>
        <end position="331"/>
    </location>
</feature>
<dbReference type="FunFam" id="2.60.40.10:FF:000857">
    <property type="entry name" value="PKHD1 like 1"/>
    <property type="match status" value="1"/>
</dbReference>
<dbReference type="OrthoDB" id="6147181at2759"/>
<comment type="caution">
    <text evidence="4">The sequence shown here is derived from an EMBL/GenBank/DDBJ whole genome shotgun (WGS) entry which is preliminary data.</text>
</comment>
<gene>
    <name evidence="4" type="ORF">EB796_012371</name>
</gene>
<evidence type="ECO:0000313" key="5">
    <source>
        <dbReference type="Proteomes" id="UP000593567"/>
    </source>
</evidence>
<dbReference type="InterPro" id="IPR013783">
    <property type="entry name" value="Ig-like_fold"/>
</dbReference>
<proteinExistence type="predicted"/>